<proteinExistence type="predicted"/>
<dbReference type="SUPFAM" id="SSF56399">
    <property type="entry name" value="ADP-ribosylation"/>
    <property type="match status" value="1"/>
</dbReference>
<dbReference type="Gene3D" id="2.180.10.10">
    <property type="entry name" value="RHS repeat-associated core"/>
    <property type="match status" value="1"/>
</dbReference>
<dbReference type="Pfam" id="PF25023">
    <property type="entry name" value="TEN_YD-shell"/>
    <property type="match status" value="1"/>
</dbReference>
<reference evidence="3 4" key="1">
    <citation type="submission" date="2016-10" db="EMBL/GenBank/DDBJ databases">
        <authorList>
            <person name="de Groot N.N."/>
        </authorList>
    </citation>
    <scope>NUCLEOTIDE SEQUENCE [LARGE SCALE GENOMIC DNA]</scope>
    <source>
        <strain evidence="3 4">BS3776</strain>
    </source>
</reference>
<dbReference type="EMBL" id="LT629709">
    <property type="protein sequence ID" value="SDP16584.1"/>
    <property type="molecule type" value="Genomic_DNA"/>
</dbReference>
<evidence type="ECO:0000313" key="4">
    <source>
        <dbReference type="Proteomes" id="UP000198549"/>
    </source>
</evidence>
<dbReference type="InterPro" id="IPR022385">
    <property type="entry name" value="Rhs_assc_core"/>
</dbReference>
<keyword evidence="1" id="KW-0677">Repeat</keyword>
<accession>A0A1H0QH25</accession>
<dbReference type="NCBIfam" id="TIGR03696">
    <property type="entry name" value="Rhs_assc_core"/>
    <property type="match status" value="1"/>
</dbReference>
<evidence type="ECO:0000259" key="2">
    <source>
        <dbReference type="Pfam" id="PF25023"/>
    </source>
</evidence>
<feature type="domain" description="Teneurin-like YD-shell" evidence="2">
    <location>
        <begin position="11"/>
        <end position="147"/>
    </location>
</feature>
<evidence type="ECO:0000256" key="1">
    <source>
        <dbReference type="ARBA" id="ARBA00022737"/>
    </source>
</evidence>
<gene>
    <name evidence="3" type="ORF">SAMN04490202_3117</name>
</gene>
<name>A0A1H0QH25_PSERE</name>
<evidence type="ECO:0000313" key="3">
    <source>
        <dbReference type="EMBL" id="SDP16584.1"/>
    </source>
</evidence>
<dbReference type="RefSeq" id="WP_231977845.1">
    <property type="nucleotide sequence ID" value="NZ_LT629709.1"/>
</dbReference>
<sequence>MPLGRETLLCHYHYDPQDRLVDCTPAAQATTRRFYLKDRLATEIQGVVQRSIMQHDDHLLAQQQRQSGVVETHLLASDQQRSVLNVLDAARLTPLAYSPYGHHPAESGLLSLFGFNGERPDPVTGCYLLGNGYRAFNPVLMRFNSPDSWSPFGDGGLNAYAYCVGDPVNRTDPTGHKGNPFKAIFGFFKRTPRTRSTANRELLNPLAHPQTSATLYDAGQSSSSSLSRSSVSSQVSKTDSAPYGVSFHEELPPSYQNLYPNIELVEPDIGFRFEQALRRSKNDLDYLEMLLHNPEQAPALNAIKHDIGVVEGIINKLYALHDEATLPIYPTTPVNRHLRQA</sequence>
<protein>
    <submittedName>
        <fullName evidence="3">RHS repeat-associated core domain-containing protein</fullName>
    </submittedName>
</protein>
<dbReference type="Proteomes" id="UP000198549">
    <property type="component" value="Chromosome I"/>
</dbReference>
<organism evidence="3 4">
    <name type="scientific">Pseudomonas reinekei</name>
    <dbReference type="NCBI Taxonomy" id="395598"/>
    <lineage>
        <taxon>Bacteria</taxon>
        <taxon>Pseudomonadati</taxon>
        <taxon>Pseudomonadota</taxon>
        <taxon>Gammaproteobacteria</taxon>
        <taxon>Pseudomonadales</taxon>
        <taxon>Pseudomonadaceae</taxon>
        <taxon>Pseudomonas</taxon>
    </lineage>
</organism>
<dbReference type="InterPro" id="IPR056823">
    <property type="entry name" value="TEN-like_YD-shell"/>
</dbReference>
<dbReference type="AlphaFoldDB" id="A0A1H0QH25"/>